<feature type="domain" description="Beta-ketoacyl-[acyl-carrier-protein] synthase III C-terminal" evidence="3">
    <location>
        <begin position="247"/>
        <end position="336"/>
    </location>
</feature>
<evidence type="ECO:0000256" key="1">
    <source>
        <dbReference type="ARBA" id="ARBA00022679"/>
    </source>
</evidence>
<gene>
    <name evidence="4" type="ORF">GCM10009799_02310</name>
</gene>
<dbReference type="Pfam" id="PF08541">
    <property type="entry name" value="ACP_syn_III_C"/>
    <property type="match status" value="1"/>
</dbReference>
<keyword evidence="5" id="KW-1185">Reference proteome</keyword>
<dbReference type="SUPFAM" id="SSF53901">
    <property type="entry name" value="Thiolase-like"/>
    <property type="match status" value="1"/>
</dbReference>
<keyword evidence="1" id="KW-0808">Transferase</keyword>
<dbReference type="PANTHER" id="PTHR34069:SF2">
    <property type="entry name" value="BETA-KETOACYL-[ACYL-CARRIER-PROTEIN] SYNTHASE III"/>
    <property type="match status" value="1"/>
</dbReference>
<keyword evidence="2" id="KW-0012">Acyltransferase</keyword>
<dbReference type="EMBL" id="BAAAPC010000001">
    <property type="protein sequence ID" value="GAA1980755.1"/>
    <property type="molecule type" value="Genomic_DNA"/>
</dbReference>
<accession>A0ABN2S5I6</accession>
<sequence length="345" mass="36285">MYHDNVYLAGVGSYFPKAVPVDEAVAQGRYDAASQARTEQRSVAVAGDGDGQPEMAVRAGRIALGRSAHQSKEVELLLHAVAVYSGLDGWNCASYLQNEILGGAGISFEIRQVSNGALGSVELAVPFLNAVPGRDAALITAAESFAEPAWNRWRADSGLVFGDGASAVLLSTRGGFARLLSSATETATELEGVHRGDAPFQPSPDPSAYPLDLHARAVEFADRMDMDTIHEIGSAGLRRAAELAAADAGMALDEATVYVVPNFGARLLRQQVLEPIGVPIERTTHAWGATVGHVGAADQFGALDHLVEQGSVGPGDRVMLIGVGGGFNWTCLVVEILRRPAWAST</sequence>
<evidence type="ECO:0000256" key="2">
    <source>
        <dbReference type="ARBA" id="ARBA00023315"/>
    </source>
</evidence>
<name>A0ABN2S5I6_9ACTN</name>
<evidence type="ECO:0000259" key="3">
    <source>
        <dbReference type="Pfam" id="PF08541"/>
    </source>
</evidence>
<dbReference type="CDD" id="cd00827">
    <property type="entry name" value="init_cond_enzymes"/>
    <property type="match status" value="1"/>
</dbReference>
<evidence type="ECO:0000313" key="5">
    <source>
        <dbReference type="Proteomes" id="UP001501585"/>
    </source>
</evidence>
<evidence type="ECO:0000313" key="4">
    <source>
        <dbReference type="EMBL" id="GAA1980755.1"/>
    </source>
</evidence>
<dbReference type="Gene3D" id="3.40.47.10">
    <property type="match status" value="2"/>
</dbReference>
<dbReference type="InterPro" id="IPR013747">
    <property type="entry name" value="ACP_syn_III_C"/>
</dbReference>
<proteinExistence type="predicted"/>
<organism evidence="4 5">
    <name type="scientific">Nocardiopsis rhodophaea</name>
    <dbReference type="NCBI Taxonomy" id="280238"/>
    <lineage>
        <taxon>Bacteria</taxon>
        <taxon>Bacillati</taxon>
        <taxon>Actinomycetota</taxon>
        <taxon>Actinomycetes</taxon>
        <taxon>Streptosporangiales</taxon>
        <taxon>Nocardiopsidaceae</taxon>
        <taxon>Nocardiopsis</taxon>
    </lineage>
</organism>
<dbReference type="InterPro" id="IPR016039">
    <property type="entry name" value="Thiolase-like"/>
</dbReference>
<comment type="caution">
    <text evidence="4">The sequence shown here is derived from an EMBL/GenBank/DDBJ whole genome shotgun (WGS) entry which is preliminary data.</text>
</comment>
<dbReference type="PANTHER" id="PTHR34069">
    <property type="entry name" value="3-OXOACYL-[ACYL-CARRIER-PROTEIN] SYNTHASE 3"/>
    <property type="match status" value="1"/>
</dbReference>
<protein>
    <submittedName>
        <fullName evidence="4">Ketoacyl-ACP synthase III</fullName>
    </submittedName>
</protein>
<dbReference type="Proteomes" id="UP001501585">
    <property type="component" value="Unassembled WGS sequence"/>
</dbReference>
<reference evidence="4 5" key="1">
    <citation type="journal article" date="2019" name="Int. J. Syst. Evol. Microbiol.">
        <title>The Global Catalogue of Microorganisms (GCM) 10K type strain sequencing project: providing services to taxonomists for standard genome sequencing and annotation.</title>
        <authorList>
            <consortium name="The Broad Institute Genomics Platform"/>
            <consortium name="The Broad Institute Genome Sequencing Center for Infectious Disease"/>
            <person name="Wu L."/>
            <person name="Ma J."/>
        </authorList>
    </citation>
    <scope>NUCLEOTIDE SEQUENCE [LARGE SCALE GENOMIC DNA]</scope>
    <source>
        <strain evidence="4 5">JCM 15313</strain>
    </source>
</reference>
<dbReference type="RefSeq" id="WP_344159521.1">
    <property type="nucleotide sequence ID" value="NZ_BAAAPC010000001.1"/>
</dbReference>